<dbReference type="EMBL" id="JARKNE010000011">
    <property type="protein sequence ID" value="KAK5785917.1"/>
    <property type="molecule type" value="Genomic_DNA"/>
</dbReference>
<dbReference type="Proteomes" id="UP001358586">
    <property type="component" value="Chromosome 11"/>
</dbReference>
<keyword evidence="3" id="KW-1185">Reference proteome</keyword>
<dbReference type="PANTHER" id="PTHR43689">
    <property type="entry name" value="HYDROLASE"/>
    <property type="match status" value="1"/>
</dbReference>
<proteinExistence type="predicted"/>
<reference evidence="2 3" key="1">
    <citation type="submission" date="2023-03" db="EMBL/GenBank/DDBJ databases">
        <title>WGS of Gossypium arboreum.</title>
        <authorList>
            <person name="Yu D."/>
        </authorList>
    </citation>
    <scope>NUCLEOTIDE SEQUENCE [LARGE SCALE GENOMIC DNA]</scope>
    <source>
        <tissue evidence="2">Leaf</tissue>
    </source>
</reference>
<dbReference type="InterPro" id="IPR000073">
    <property type="entry name" value="AB_hydrolase_1"/>
</dbReference>
<dbReference type="InterPro" id="IPR029058">
    <property type="entry name" value="AB_hydrolase_fold"/>
</dbReference>
<gene>
    <name evidence="2" type="ORF">PVK06_040539</name>
</gene>
<organism evidence="2 3">
    <name type="scientific">Gossypium arboreum</name>
    <name type="common">Tree cotton</name>
    <name type="synonym">Gossypium nanking</name>
    <dbReference type="NCBI Taxonomy" id="29729"/>
    <lineage>
        <taxon>Eukaryota</taxon>
        <taxon>Viridiplantae</taxon>
        <taxon>Streptophyta</taxon>
        <taxon>Embryophyta</taxon>
        <taxon>Tracheophyta</taxon>
        <taxon>Spermatophyta</taxon>
        <taxon>Magnoliopsida</taxon>
        <taxon>eudicotyledons</taxon>
        <taxon>Gunneridae</taxon>
        <taxon>Pentapetalae</taxon>
        <taxon>rosids</taxon>
        <taxon>malvids</taxon>
        <taxon>Malvales</taxon>
        <taxon>Malvaceae</taxon>
        <taxon>Malvoideae</taxon>
        <taxon>Gossypium</taxon>
    </lineage>
</organism>
<evidence type="ECO:0000313" key="2">
    <source>
        <dbReference type="EMBL" id="KAK5785917.1"/>
    </source>
</evidence>
<evidence type="ECO:0000259" key="1">
    <source>
        <dbReference type="Pfam" id="PF00561"/>
    </source>
</evidence>
<protein>
    <recommendedName>
        <fullName evidence="1">AB hydrolase-1 domain-containing protein</fullName>
    </recommendedName>
</protein>
<dbReference type="Pfam" id="PF00561">
    <property type="entry name" value="Abhydrolase_1"/>
    <property type="match status" value="1"/>
</dbReference>
<dbReference type="SUPFAM" id="SSF53474">
    <property type="entry name" value="alpha/beta-Hydrolases"/>
    <property type="match status" value="1"/>
</dbReference>
<sequence length="463" mass="53449">MLNQITSFLSMSDSTFLVKWRRKCAKHLLSVPNFVVFSYLDFLDSVFCVIYKHLDLLFEGKASPCYCTTKKIDINGQLSDDNEISETLQYGKRKKLKELVVLLRFVEDLLNKSKGFEAINSSKNRKNGDFYRVGNRWSDCGCDSCISWMKTDDPKLHVEVNKASSQAIGNPNRTENVIFIHGILSSSSFWTKTLFPKLSESKKIKEYQMYAVDILGHGKSPKPRDSLYTLKEHVEWIEKSLVSEYKLSSFHVVAHSMGCIIGLALAAKHSTSLKSITLVAPPYFPSKEGVEMRAMKWLTPKRLWPPTAFIWSIMVWYEHLSRCVCLLVCRNHRFWEALIKRLTSSRDVNFLVMDLTKHIHHSGWHTTHNVLYRGVKEMDKNLETLMKLKKRVHVIVGSRDKTIPPDFRHNIKTKFPDVELHNIPNAGHGSIILTRETDFAHNLFHIWENTASHHHHNAHTEGE</sequence>
<name>A0ABR0N5S3_GOSAR</name>
<dbReference type="Gene3D" id="3.40.50.1820">
    <property type="entry name" value="alpha/beta hydrolase"/>
    <property type="match status" value="1"/>
</dbReference>
<dbReference type="PANTHER" id="PTHR43689:SF14">
    <property type="entry name" value="LYSOPHOSPHOLIPASE BODYGUARD 4-RELATED"/>
    <property type="match status" value="1"/>
</dbReference>
<accession>A0ABR0N5S3</accession>
<feature type="domain" description="AB hydrolase-1" evidence="1">
    <location>
        <begin position="177"/>
        <end position="432"/>
    </location>
</feature>
<evidence type="ECO:0000313" key="3">
    <source>
        <dbReference type="Proteomes" id="UP001358586"/>
    </source>
</evidence>
<comment type="caution">
    <text evidence="2">The sequence shown here is derived from an EMBL/GenBank/DDBJ whole genome shotgun (WGS) entry which is preliminary data.</text>
</comment>